<evidence type="ECO:0000256" key="1">
    <source>
        <dbReference type="SAM" id="MobiDB-lite"/>
    </source>
</evidence>
<sequence length="215" mass="22812">MNALISLVVFTSALLAANAWEGDDLAGTNKVHLFVLLVPDTTVQELKKARQEDAAEAGLEITETGAYVGQIISGVLGGDVRPIFAGSASFIGEEDVQQGVSTILANVAPSLNMILKQWVGRVQTALGIGTTPQPGTLNNGTGPVSNGASPPRPAGSQVQGQPQQVQFEQRQNPSTESYAYEHTTVEPLPLLKLKQPDDDNEEESDQNKILVNRVA</sequence>
<keyword evidence="2" id="KW-0732">Signal</keyword>
<evidence type="ECO:0000313" key="3">
    <source>
        <dbReference type="EMBL" id="CAL8072133.1"/>
    </source>
</evidence>
<dbReference type="EMBL" id="CAXLJM020000007">
    <property type="protein sequence ID" value="CAL8072133.1"/>
    <property type="molecule type" value="Genomic_DNA"/>
</dbReference>
<protein>
    <submittedName>
        <fullName evidence="3">Uncharacterized protein</fullName>
    </submittedName>
</protein>
<feature type="compositionally biased region" description="Polar residues" evidence="1">
    <location>
        <begin position="130"/>
        <end position="148"/>
    </location>
</feature>
<evidence type="ECO:0000313" key="4">
    <source>
        <dbReference type="Proteomes" id="UP001642540"/>
    </source>
</evidence>
<feature type="compositionally biased region" description="Low complexity" evidence="1">
    <location>
        <begin position="157"/>
        <end position="171"/>
    </location>
</feature>
<keyword evidence="4" id="KW-1185">Reference proteome</keyword>
<comment type="caution">
    <text evidence="3">The sequence shown here is derived from an EMBL/GenBank/DDBJ whole genome shotgun (WGS) entry which is preliminary data.</text>
</comment>
<proteinExistence type="predicted"/>
<evidence type="ECO:0000256" key="2">
    <source>
        <dbReference type="SAM" id="SignalP"/>
    </source>
</evidence>
<dbReference type="Proteomes" id="UP001642540">
    <property type="component" value="Unassembled WGS sequence"/>
</dbReference>
<feature type="chain" id="PRO_5046101453" evidence="2">
    <location>
        <begin position="20"/>
        <end position="215"/>
    </location>
</feature>
<gene>
    <name evidence="3" type="ORF">ODALV1_LOCUS2017</name>
</gene>
<feature type="region of interest" description="Disordered" evidence="1">
    <location>
        <begin position="130"/>
        <end position="215"/>
    </location>
</feature>
<feature type="signal peptide" evidence="2">
    <location>
        <begin position="1"/>
        <end position="19"/>
    </location>
</feature>
<name>A0ABP1PUP7_9HEXA</name>
<reference evidence="3 4" key="1">
    <citation type="submission" date="2024-08" db="EMBL/GenBank/DDBJ databases">
        <authorList>
            <person name="Cucini C."/>
            <person name="Frati F."/>
        </authorList>
    </citation>
    <scope>NUCLEOTIDE SEQUENCE [LARGE SCALE GENOMIC DNA]</scope>
</reference>
<organism evidence="3 4">
    <name type="scientific">Orchesella dallaii</name>
    <dbReference type="NCBI Taxonomy" id="48710"/>
    <lineage>
        <taxon>Eukaryota</taxon>
        <taxon>Metazoa</taxon>
        <taxon>Ecdysozoa</taxon>
        <taxon>Arthropoda</taxon>
        <taxon>Hexapoda</taxon>
        <taxon>Collembola</taxon>
        <taxon>Entomobryomorpha</taxon>
        <taxon>Entomobryoidea</taxon>
        <taxon>Orchesellidae</taxon>
        <taxon>Orchesellinae</taxon>
        <taxon>Orchesella</taxon>
    </lineage>
</organism>
<accession>A0ABP1PUP7</accession>